<comment type="caution">
    <text evidence="1">The sequence shown here is derived from an EMBL/GenBank/DDBJ whole genome shotgun (WGS) entry which is preliminary data.</text>
</comment>
<proteinExistence type="predicted"/>
<sequence>MSAASASVLVTSPVYATLYATPRRARPPVSPVRILAPSLYQYPAHIPPPPTLYPYDHEFVLWRSSGELGLLERVRVTVRAFFRWNTHSGLD</sequence>
<dbReference type="EMBL" id="JARKIE010000072">
    <property type="protein sequence ID" value="KAJ7689397.1"/>
    <property type="molecule type" value="Genomic_DNA"/>
</dbReference>
<protein>
    <submittedName>
        <fullName evidence="1">Uncharacterized protein</fullName>
    </submittedName>
</protein>
<name>A0AAD7GDD6_MYCRO</name>
<keyword evidence="2" id="KW-1185">Reference proteome</keyword>
<organism evidence="1 2">
    <name type="scientific">Mycena rosella</name>
    <name type="common">Pink bonnet</name>
    <name type="synonym">Agaricus rosellus</name>
    <dbReference type="NCBI Taxonomy" id="1033263"/>
    <lineage>
        <taxon>Eukaryota</taxon>
        <taxon>Fungi</taxon>
        <taxon>Dikarya</taxon>
        <taxon>Basidiomycota</taxon>
        <taxon>Agaricomycotina</taxon>
        <taxon>Agaricomycetes</taxon>
        <taxon>Agaricomycetidae</taxon>
        <taxon>Agaricales</taxon>
        <taxon>Marasmiineae</taxon>
        <taxon>Mycenaceae</taxon>
        <taxon>Mycena</taxon>
    </lineage>
</organism>
<dbReference type="AlphaFoldDB" id="A0AAD7GDD6"/>
<gene>
    <name evidence="1" type="ORF">B0H17DRAFT_1202290</name>
</gene>
<evidence type="ECO:0000313" key="1">
    <source>
        <dbReference type="EMBL" id="KAJ7689397.1"/>
    </source>
</evidence>
<accession>A0AAD7GDD6</accession>
<dbReference type="Proteomes" id="UP001221757">
    <property type="component" value="Unassembled WGS sequence"/>
</dbReference>
<evidence type="ECO:0000313" key="2">
    <source>
        <dbReference type="Proteomes" id="UP001221757"/>
    </source>
</evidence>
<reference evidence="1" key="1">
    <citation type="submission" date="2023-03" db="EMBL/GenBank/DDBJ databases">
        <title>Massive genome expansion in bonnet fungi (Mycena s.s.) driven by repeated elements and novel gene families across ecological guilds.</title>
        <authorList>
            <consortium name="Lawrence Berkeley National Laboratory"/>
            <person name="Harder C.B."/>
            <person name="Miyauchi S."/>
            <person name="Viragh M."/>
            <person name="Kuo A."/>
            <person name="Thoen E."/>
            <person name="Andreopoulos B."/>
            <person name="Lu D."/>
            <person name="Skrede I."/>
            <person name="Drula E."/>
            <person name="Henrissat B."/>
            <person name="Morin E."/>
            <person name="Kohler A."/>
            <person name="Barry K."/>
            <person name="LaButti K."/>
            <person name="Morin E."/>
            <person name="Salamov A."/>
            <person name="Lipzen A."/>
            <person name="Mereny Z."/>
            <person name="Hegedus B."/>
            <person name="Baldrian P."/>
            <person name="Stursova M."/>
            <person name="Weitz H."/>
            <person name="Taylor A."/>
            <person name="Grigoriev I.V."/>
            <person name="Nagy L.G."/>
            <person name="Martin F."/>
            <person name="Kauserud H."/>
        </authorList>
    </citation>
    <scope>NUCLEOTIDE SEQUENCE</scope>
    <source>
        <strain evidence="1">CBHHK067</strain>
    </source>
</reference>